<name>A0A8X6Q6M9_NEPPI</name>
<comment type="caution">
    <text evidence="2">The sequence shown here is derived from an EMBL/GenBank/DDBJ whole genome shotgun (WGS) entry which is preliminary data.</text>
</comment>
<organism evidence="2 3">
    <name type="scientific">Nephila pilipes</name>
    <name type="common">Giant wood spider</name>
    <name type="synonym">Nephila maculata</name>
    <dbReference type="NCBI Taxonomy" id="299642"/>
    <lineage>
        <taxon>Eukaryota</taxon>
        <taxon>Metazoa</taxon>
        <taxon>Ecdysozoa</taxon>
        <taxon>Arthropoda</taxon>
        <taxon>Chelicerata</taxon>
        <taxon>Arachnida</taxon>
        <taxon>Araneae</taxon>
        <taxon>Araneomorphae</taxon>
        <taxon>Entelegynae</taxon>
        <taxon>Araneoidea</taxon>
        <taxon>Nephilidae</taxon>
        <taxon>Nephila</taxon>
    </lineage>
</organism>
<reference evidence="2" key="1">
    <citation type="submission" date="2020-08" db="EMBL/GenBank/DDBJ databases">
        <title>Multicomponent nature underlies the extraordinary mechanical properties of spider dragline silk.</title>
        <authorList>
            <person name="Kono N."/>
            <person name="Nakamura H."/>
            <person name="Mori M."/>
            <person name="Yoshida Y."/>
            <person name="Ohtoshi R."/>
            <person name="Malay A.D."/>
            <person name="Moran D.A.P."/>
            <person name="Tomita M."/>
            <person name="Numata K."/>
            <person name="Arakawa K."/>
        </authorList>
    </citation>
    <scope>NUCLEOTIDE SEQUENCE</scope>
</reference>
<keyword evidence="3" id="KW-1185">Reference proteome</keyword>
<protein>
    <recommendedName>
        <fullName evidence="1">C2H2-type domain-containing protein</fullName>
    </recommendedName>
</protein>
<proteinExistence type="predicted"/>
<gene>
    <name evidence="2" type="ORF">NPIL_478991</name>
</gene>
<dbReference type="OrthoDB" id="6460185at2759"/>
<feature type="domain" description="C2H2-type" evidence="1">
    <location>
        <begin position="41"/>
        <end position="62"/>
    </location>
</feature>
<dbReference type="PROSITE" id="PS00028">
    <property type="entry name" value="ZINC_FINGER_C2H2_1"/>
    <property type="match status" value="1"/>
</dbReference>
<dbReference type="InterPro" id="IPR013087">
    <property type="entry name" value="Znf_C2H2_type"/>
</dbReference>
<sequence length="106" mass="12516">MAISIEFSSCYYLDEYYFSLNMSARTLYNHLKSSAGIPVQCPICNERITVNHFYQRHAFEKHRLQYPKQCVFSQGLKSWAHGEKKRPDNVKHVVECLKRFVIVARD</sequence>
<dbReference type="AlphaFoldDB" id="A0A8X6Q6M9"/>
<evidence type="ECO:0000313" key="2">
    <source>
        <dbReference type="EMBL" id="GFU03169.1"/>
    </source>
</evidence>
<dbReference type="Proteomes" id="UP000887013">
    <property type="component" value="Unassembled WGS sequence"/>
</dbReference>
<evidence type="ECO:0000313" key="3">
    <source>
        <dbReference type="Proteomes" id="UP000887013"/>
    </source>
</evidence>
<dbReference type="EMBL" id="BMAW01076797">
    <property type="protein sequence ID" value="GFU03169.1"/>
    <property type="molecule type" value="Genomic_DNA"/>
</dbReference>
<evidence type="ECO:0000259" key="1">
    <source>
        <dbReference type="PROSITE" id="PS00028"/>
    </source>
</evidence>
<accession>A0A8X6Q6M9</accession>